<evidence type="ECO:0000259" key="1">
    <source>
        <dbReference type="PROSITE" id="PS51278"/>
    </source>
</evidence>
<reference evidence="3" key="1">
    <citation type="journal article" date="2019" name="Int. J. Syst. Evol. Microbiol.">
        <title>The Global Catalogue of Microorganisms (GCM) 10K type strain sequencing project: providing services to taxonomists for standard genome sequencing and annotation.</title>
        <authorList>
            <consortium name="The Broad Institute Genomics Platform"/>
            <consortium name="The Broad Institute Genome Sequencing Center for Infectious Disease"/>
            <person name="Wu L."/>
            <person name="Ma J."/>
        </authorList>
    </citation>
    <scope>NUCLEOTIDE SEQUENCE [LARGE SCALE GENOMIC DNA]</scope>
    <source>
        <strain evidence="3">JCM 9371</strain>
    </source>
</reference>
<dbReference type="EMBL" id="JBHTGP010000033">
    <property type="protein sequence ID" value="MFD0691869.1"/>
    <property type="molecule type" value="Genomic_DNA"/>
</dbReference>
<dbReference type="SUPFAM" id="SSF56235">
    <property type="entry name" value="N-terminal nucleophile aminohydrolases (Ntn hydrolases)"/>
    <property type="match status" value="1"/>
</dbReference>
<sequence>MFVALGTLAEERGRDSAGVALRGRGPGTGRSGWRVVTGRGGFSEVWRPGLLADLDAAPVALGHTRWATQGTTLDPANASPLVVPGSAAAFAHGEPVPAAGVVATHNGDIDAAALRERFATPPATGTTDSEPVFQLLAGCRDTADVTAVLSAVVGRAALAWVDRDRPCEVHLARASLSPLTVAVDMEQNFYWGSNPRWFRDIERHTRVRFATAVMLREGTYLRIGTGEPGASGGLSRPRILDRAAFVPTARASDFDDRVWTGFTPMDEARDRAGLFHNTLEAPATGGDGEFATCA</sequence>
<dbReference type="RefSeq" id="WP_165502711.1">
    <property type="nucleotide sequence ID" value="NZ_CAACUY010000011.1"/>
</dbReference>
<evidence type="ECO:0000313" key="2">
    <source>
        <dbReference type="EMBL" id="MFD0691869.1"/>
    </source>
</evidence>
<dbReference type="InterPro" id="IPR029055">
    <property type="entry name" value="Ntn_hydrolases_N"/>
</dbReference>
<evidence type="ECO:0000313" key="3">
    <source>
        <dbReference type="Proteomes" id="UP001597063"/>
    </source>
</evidence>
<gene>
    <name evidence="2" type="ORF">ACFQZM_45775</name>
</gene>
<comment type="caution">
    <text evidence="2">The sequence shown here is derived from an EMBL/GenBank/DDBJ whole genome shotgun (WGS) entry which is preliminary data.</text>
</comment>
<dbReference type="PROSITE" id="PS51278">
    <property type="entry name" value="GATASE_TYPE_2"/>
    <property type="match status" value="1"/>
</dbReference>
<name>A0ABW2XZV6_9ACTN</name>
<dbReference type="Pfam" id="PF13522">
    <property type="entry name" value="GATase_6"/>
    <property type="match status" value="1"/>
</dbReference>
<accession>A0ABW2XZV6</accession>
<dbReference type="CDD" id="cd00352">
    <property type="entry name" value="Gn_AT_II"/>
    <property type="match status" value="1"/>
</dbReference>
<proteinExistence type="predicted"/>
<keyword evidence="3" id="KW-1185">Reference proteome</keyword>
<organism evidence="2 3">
    <name type="scientific">Actinomadura fibrosa</name>
    <dbReference type="NCBI Taxonomy" id="111802"/>
    <lineage>
        <taxon>Bacteria</taxon>
        <taxon>Bacillati</taxon>
        <taxon>Actinomycetota</taxon>
        <taxon>Actinomycetes</taxon>
        <taxon>Streptosporangiales</taxon>
        <taxon>Thermomonosporaceae</taxon>
        <taxon>Actinomadura</taxon>
    </lineage>
</organism>
<dbReference type="Proteomes" id="UP001597063">
    <property type="component" value="Unassembled WGS sequence"/>
</dbReference>
<dbReference type="InterPro" id="IPR017932">
    <property type="entry name" value="GATase_2_dom"/>
</dbReference>
<protein>
    <recommendedName>
        <fullName evidence="1">Glutamine amidotransferase type-2 domain-containing protein</fullName>
    </recommendedName>
</protein>
<dbReference type="Gene3D" id="3.60.20.10">
    <property type="entry name" value="Glutamine Phosphoribosylpyrophosphate, subunit 1, domain 1"/>
    <property type="match status" value="1"/>
</dbReference>
<feature type="domain" description="Glutamine amidotransferase type-2" evidence="1">
    <location>
        <begin position="1"/>
        <end position="226"/>
    </location>
</feature>